<reference evidence="1" key="1">
    <citation type="submission" date="2020-02" db="EMBL/GenBank/DDBJ databases">
        <authorList>
            <person name="Meier V. D."/>
        </authorList>
    </citation>
    <scope>NUCLEOTIDE SEQUENCE</scope>
    <source>
        <strain evidence="1">AVDCRST_MAG81</strain>
    </source>
</reference>
<organism evidence="1">
    <name type="scientific">uncultured Synechococcales cyanobacterium</name>
    <dbReference type="NCBI Taxonomy" id="1936017"/>
    <lineage>
        <taxon>Bacteria</taxon>
        <taxon>Bacillati</taxon>
        <taxon>Cyanobacteriota</taxon>
        <taxon>Cyanophyceae</taxon>
        <taxon>Synechococcales</taxon>
        <taxon>environmental samples</taxon>
    </lineage>
</organism>
<gene>
    <name evidence="1" type="ORF">AVDCRST_MAG81-1808</name>
</gene>
<proteinExistence type="predicted"/>
<dbReference type="EMBL" id="CADCWO010000095">
    <property type="protein sequence ID" value="CAA9571580.1"/>
    <property type="molecule type" value="Genomic_DNA"/>
</dbReference>
<accession>A0A6J4V8Y8</accession>
<evidence type="ECO:0000313" key="1">
    <source>
        <dbReference type="EMBL" id="CAA9571580.1"/>
    </source>
</evidence>
<dbReference type="AlphaFoldDB" id="A0A6J4V8Y8"/>
<protein>
    <submittedName>
        <fullName evidence="1">Uncharacterized protein</fullName>
    </submittedName>
</protein>
<name>A0A6J4V8Y8_9CYAN</name>
<sequence>MHKKVVNLSLATVVREIESILATYPNHAYQQAFCAPDFRRRLIAHVLRQARRLYTVMIDDTQSISLNSLQLSPENQQYIEALVRQGVSEVLQENIAWAS</sequence>